<reference evidence="2" key="1">
    <citation type="submission" date="2020-05" db="EMBL/GenBank/DDBJ databases">
        <title>Mycena genomes resolve the evolution of fungal bioluminescence.</title>
        <authorList>
            <person name="Tsai I.J."/>
        </authorList>
    </citation>
    <scope>NUCLEOTIDE SEQUENCE</scope>
    <source>
        <strain evidence="2">110903Hualien_Pintung</strain>
    </source>
</reference>
<name>A0A8H6TEU3_MYCCL</name>
<accession>A0A8H6TEU3</accession>
<dbReference type="SUPFAM" id="SSF52047">
    <property type="entry name" value="RNI-like"/>
    <property type="match status" value="1"/>
</dbReference>
<proteinExistence type="predicted"/>
<dbReference type="Gene3D" id="3.80.10.10">
    <property type="entry name" value="Ribonuclease Inhibitor"/>
    <property type="match status" value="1"/>
</dbReference>
<evidence type="ECO:0008006" key="4">
    <source>
        <dbReference type="Google" id="ProtNLM"/>
    </source>
</evidence>
<keyword evidence="3" id="KW-1185">Reference proteome</keyword>
<evidence type="ECO:0000313" key="3">
    <source>
        <dbReference type="Proteomes" id="UP000613580"/>
    </source>
</evidence>
<evidence type="ECO:0000256" key="1">
    <source>
        <dbReference type="SAM" id="Phobius"/>
    </source>
</evidence>
<dbReference type="InterPro" id="IPR032675">
    <property type="entry name" value="LRR_dom_sf"/>
</dbReference>
<dbReference type="Proteomes" id="UP000613580">
    <property type="component" value="Unassembled WGS sequence"/>
</dbReference>
<keyword evidence="1" id="KW-0812">Transmembrane</keyword>
<protein>
    <recommendedName>
        <fullName evidence="4">F-box domain-containing protein</fullName>
    </recommendedName>
</protein>
<dbReference type="EMBL" id="JACAZE010000005">
    <property type="protein sequence ID" value="KAF7317323.1"/>
    <property type="molecule type" value="Genomic_DNA"/>
</dbReference>
<sequence>MLDTLPAEIIGDIASQLFLHERRPARLTCRAINAGFEPYALSTFRLGRNSLSKSSAIEFLEDIADGRCLWARHVRKLEVYGFNVNPPEPESEEVERRKAAALTGALATMTEIHTINWEVRNNDLVWMHLAVQAALPHLAHLHNLSLNLMLFHPSNPKTVAFDLSSAGRLETLSVIFGAVSIELPSIATQLVGVVARSPELETLELYSQDFSALWKGLTSTSCTLTNLTKLHTNHVDASLLHFLASQPLLHLTDLSLAADYTATDRESCAKLAQTFFESVLPRYAATLTALSIRGRPFDRHWNADEFCVAAIRGMDLPRLRTLSLFVTRESQARLAANVHAALGLIALLPALATMSLAYAFSQFEMPMHCHVGPGSRVPLKDGIQLAIESLSIGDSEAGVISGVEVRADSVYRLEPVSEGGWKFSPQS</sequence>
<keyword evidence="1" id="KW-1133">Transmembrane helix</keyword>
<feature type="transmembrane region" description="Helical" evidence="1">
    <location>
        <begin position="338"/>
        <end position="360"/>
    </location>
</feature>
<keyword evidence="1" id="KW-0472">Membrane</keyword>
<dbReference type="AlphaFoldDB" id="A0A8H6TEU3"/>
<organism evidence="2 3">
    <name type="scientific">Mycena chlorophos</name>
    <name type="common">Agaric fungus</name>
    <name type="synonym">Agaricus chlorophos</name>
    <dbReference type="NCBI Taxonomy" id="658473"/>
    <lineage>
        <taxon>Eukaryota</taxon>
        <taxon>Fungi</taxon>
        <taxon>Dikarya</taxon>
        <taxon>Basidiomycota</taxon>
        <taxon>Agaricomycotina</taxon>
        <taxon>Agaricomycetes</taxon>
        <taxon>Agaricomycetidae</taxon>
        <taxon>Agaricales</taxon>
        <taxon>Marasmiineae</taxon>
        <taxon>Mycenaceae</taxon>
        <taxon>Mycena</taxon>
    </lineage>
</organism>
<comment type="caution">
    <text evidence="2">The sequence shown here is derived from an EMBL/GenBank/DDBJ whole genome shotgun (WGS) entry which is preliminary data.</text>
</comment>
<evidence type="ECO:0000313" key="2">
    <source>
        <dbReference type="EMBL" id="KAF7317323.1"/>
    </source>
</evidence>
<gene>
    <name evidence="2" type="ORF">HMN09_00468000</name>
</gene>
<dbReference type="OrthoDB" id="2986625at2759"/>